<evidence type="ECO:0000259" key="3">
    <source>
        <dbReference type="PROSITE" id="PS50011"/>
    </source>
</evidence>
<dbReference type="InterPro" id="IPR001245">
    <property type="entry name" value="Ser-Thr/Tyr_kinase_cat_dom"/>
</dbReference>
<organism evidence="4 5">
    <name type="scientific">Pristionchus mayeri</name>
    <dbReference type="NCBI Taxonomy" id="1317129"/>
    <lineage>
        <taxon>Eukaryota</taxon>
        <taxon>Metazoa</taxon>
        <taxon>Ecdysozoa</taxon>
        <taxon>Nematoda</taxon>
        <taxon>Chromadorea</taxon>
        <taxon>Rhabditida</taxon>
        <taxon>Rhabditina</taxon>
        <taxon>Diplogasteromorpha</taxon>
        <taxon>Diplogasteroidea</taxon>
        <taxon>Neodiplogasteridae</taxon>
        <taxon>Pristionchus</taxon>
    </lineage>
</organism>
<dbReference type="InterPro" id="IPR008266">
    <property type="entry name" value="Tyr_kinase_AS"/>
</dbReference>
<feature type="region of interest" description="Disordered" evidence="1">
    <location>
        <begin position="153"/>
        <end position="176"/>
    </location>
</feature>
<dbReference type="GO" id="GO:0004714">
    <property type="term" value="F:transmembrane receptor protein tyrosine kinase activity"/>
    <property type="evidence" value="ECO:0007669"/>
    <property type="project" value="TreeGrafter"/>
</dbReference>
<dbReference type="GO" id="GO:0005524">
    <property type="term" value="F:ATP binding"/>
    <property type="evidence" value="ECO:0007669"/>
    <property type="project" value="InterPro"/>
</dbReference>
<dbReference type="SMART" id="SM00219">
    <property type="entry name" value="TyrKc"/>
    <property type="match status" value="1"/>
</dbReference>
<evidence type="ECO:0000313" key="5">
    <source>
        <dbReference type="Proteomes" id="UP001328107"/>
    </source>
</evidence>
<proteinExistence type="predicted"/>
<dbReference type="Proteomes" id="UP001328107">
    <property type="component" value="Unassembled WGS sequence"/>
</dbReference>
<feature type="compositionally biased region" description="Low complexity" evidence="1">
    <location>
        <begin position="153"/>
        <end position="165"/>
    </location>
</feature>
<dbReference type="Gene3D" id="1.10.510.10">
    <property type="entry name" value="Transferase(Phosphotransferase) domain 1"/>
    <property type="match status" value="1"/>
</dbReference>
<feature type="compositionally biased region" description="Polar residues" evidence="1">
    <location>
        <begin position="166"/>
        <end position="176"/>
    </location>
</feature>
<feature type="transmembrane region" description="Helical" evidence="2">
    <location>
        <begin position="183"/>
        <end position="207"/>
    </location>
</feature>
<accession>A0AAN5BYH4</accession>
<reference evidence="5" key="1">
    <citation type="submission" date="2022-10" db="EMBL/GenBank/DDBJ databases">
        <title>Genome assembly of Pristionchus species.</title>
        <authorList>
            <person name="Yoshida K."/>
            <person name="Sommer R.J."/>
        </authorList>
    </citation>
    <scope>NUCLEOTIDE SEQUENCE [LARGE SCALE GENOMIC DNA]</scope>
    <source>
        <strain evidence="5">RS5460</strain>
    </source>
</reference>
<dbReference type="PANTHER" id="PTHR24416">
    <property type="entry name" value="TYROSINE-PROTEIN KINASE RECEPTOR"/>
    <property type="match status" value="1"/>
</dbReference>
<dbReference type="GO" id="GO:0005886">
    <property type="term" value="C:plasma membrane"/>
    <property type="evidence" value="ECO:0007669"/>
    <property type="project" value="TreeGrafter"/>
</dbReference>
<dbReference type="PRINTS" id="PR00109">
    <property type="entry name" value="TYRKINASE"/>
</dbReference>
<evidence type="ECO:0000256" key="1">
    <source>
        <dbReference type="SAM" id="MobiDB-lite"/>
    </source>
</evidence>
<keyword evidence="2" id="KW-0472">Membrane</keyword>
<keyword evidence="5" id="KW-1185">Reference proteome</keyword>
<protein>
    <recommendedName>
        <fullName evidence="3">Protein kinase domain-containing protein</fullName>
    </recommendedName>
</protein>
<dbReference type="PANTHER" id="PTHR24416:SF583">
    <property type="entry name" value="RECEPTOR PROTEIN-TYROSINE KINASE"/>
    <property type="match status" value="1"/>
</dbReference>
<dbReference type="InterPro" id="IPR050122">
    <property type="entry name" value="RTK"/>
</dbReference>
<dbReference type="GO" id="GO:0043235">
    <property type="term" value="C:receptor complex"/>
    <property type="evidence" value="ECO:0007669"/>
    <property type="project" value="TreeGrafter"/>
</dbReference>
<evidence type="ECO:0000313" key="4">
    <source>
        <dbReference type="EMBL" id="GMR29868.1"/>
    </source>
</evidence>
<comment type="caution">
    <text evidence="4">The sequence shown here is derived from an EMBL/GenBank/DDBJ whole genome shotgun (WGS) entry which is preliminary data.</text>
</comment>
<dbReference type="AlphaFoldDB" id="A0AAN5BYH4"/>
<keyword evidence="2" id="KW-0812">Transmembrane</keyword>
<sequence length="479" mass="54045">MGMNSPLARCWIGLECTLDGKWSWDDQVEWSSDWTYYAPFGAGENPTTCDPESKYRHFLSKFGEWLEEDGLIHKLYWIVCALRPIGYNHPHSSTTQQTTKAEISMNTEFSSLAPDADNITEARTDPSVDATSESGGTTTEAVTTIAISIPMQTTSSPSTTITQPMLTSPVSTSTNTNDDSADFPLWAIFLIVSTVILLFVGIGIIVCRNRRQFGKTEVERNYNDPVKSHQEKFNKYYAHYLVSPGSFDEWEIERKFIGIDYSNKLGEGAFGCVYTGRFFDKTLCTLRAKSMAELAAARSDHNVVAVKMLHESANKVALMEFRSEIDLMKSIGYHERLVNLLACVTVSEPVQLISEYCSNGDLLSFMRQRREYMRINQATADESRVITAKKQIMFAIQIAYGLEYLSSRGFVHRDIAARNIMVDQYETCKIGDFGMCRLIGREAQHYRSQGEKLPLKWMPPEAIENYQFSAASDVSVIIL</sequence>
<evidence type="ECO:0000256" key="2">
    <source>
        <dbReference type="SAM" id="Phobius"/>
    </source>
</evidence>
<dbReference type="Pfam" id="PF07714">
    <property type="entry name" value="PK_Tyr_Ser-Thr"/>
    <property type="match status" value="1"/>
</dbReference>
<dbReference type="InterPro" id="IPR020635">
    <property type="entry name" value="Tyr_kinase_cat_dom"/>
</dbReference>
<dbReference type="PROSITE" id="PS50011">
    <property type="entry name" value="PROTEIN_KINASE_DOM"/>
    <property type="match status" value="1"/>
</dbReference>
<dbReference type="InterPro" id="IPR011009">
    <property type="entry name" value="Kinase-like_dom_sf"/>
</dbReference>
<feature type="domain" description="Protein kinase" evidence="3">
    <location>
        <begin position="259"/>
        <end position="479"/>
    </location>
</feature>
<dbReference type="Gene3D" id="3.30.200.20">
    <property type="entry name" value="Phosphorylase Kinase, domain 1"/>
    <property type="match status" value="1"/>
</dbReference>
<dbReference type="InterPro" id="IPR000719">
    <property type="entry name" value="Prot_kinase_dom"/>
</dbReference>
<dbReference type="GO" id="GO:0007169">
    <property type="term" value="P:cell surface receptor protein tyrosine kinase signaling pathway"/>
    <property type="evidence" value="ECO:0007669"/>
    <property type="project" value="TreeGrafter"/>
</dbReference>
<name>A0AAN5BYH4_9BILA</name>
<dbReference type="EMBL" id="BTRK01000001">
    <property type="protein sequence ID" value="GMR29868.1"/>
    <property type="molecule type" value="Genomic_DNA"/>
</dbReference>
<keyword evidence="2" id="KW-1133">Transmembrane helix</keyword>
<gene>
    <name evidence="4" type="ORF">PMAYCL1PPCAC_00063</name>
</gene>
<dbReference type="SUPFAM" id="SSF56112">
    <property type="entry name" value="Protein kinase-like (PK-like)"/>
    <property type="match status" value="1"/>
</dbReference>
<dbReference type="PROSITE" id="PS00109">
    <property type="entry name" value="PROTEIN_KINASE_TYR"/>
    <property type="match status" value="1"/>
</dbReference>